<dbReference type="RefSeq" id="WP_204284821.1">
    <property type="nucleotide sequence ID" value="NZ_BAABEJ010000006.1"/>
</dbReference>
<name>A0ABQ4F9K7_9ACTN</name>
<dbReference type="EMBL" id="BOOB01000012">
    <property type="protein sequence ID" value="GIH31514.1"/>
    <property type="molecule type" value="Genomic_DNA"/>
</dbReference>
<organism evidence="2 3">
    <name type="scientific">Microbispora amethystogenes</name>
    <dbReference type="NCBI Taxonomy" id="1427754"/>
    <lineage>
        <taxon>Bacteria</taxon>
        <taxon>Bacillati</taxon>
        <taxon>Actinomycetota</taxon>
        <taxon>Actinomycetes</taxon>
        <taxon>Streptosporangiales</taxon>
        <taxon>Streptosporangiaceae</taxon>
        <taxon>Microbispora</taxon>
    </lineage>
</organism>
<dbReference type="Gene3D" id="3.30.70.100">
    <property type="match status" value="1"/>
</dbReference>
<evidence type="ECO:0000313" key="3">
    <source>
        <dbReference type="Proteomes" id="UP000651728"/>
    </source>
</evidence>
<gene>
    <name evidence="2" type="ORF">Mam01_16780</name>
</gene>
<evidence type="ECO:0000313" key="2">
    <source>
        <dbReference type="EMBL" id="GIH31514.1"/>
    </source>
</evidence>
<keyword evidence="3" id="KW-1185">Reference proteome</keyword>
<dbReference type="Proteomes" id="UP000651728">
    <property type="component" value="Unassembled WGS sequence"/>
</dbReference>
<dbReference type="Pfam" id="PF03992">
    <property type="entry name" value="ABM"/>
    <property type="match status" value="1"/>
</dbReference>
<reference evidence="2 3" key="1">
    <citation type="submission" date="2021-01" db="EMBL/GenBank/DDBJ databases">
        <title>Whole genome shotgun sequence of Microbispora amethystogenes NBRC 101907.</title>
        <authorList>
            <person name="Komaki H."/>
            <person name="Tamura T."/>
        </authorList>
    </citation>
    <scope>NUCLEOTIDE SEQUENCE [LARGE SCALE GENOMIC DNA]</scope>
    <source>
        <strain evidence="2 3">NBRC 101907</strain>
    </source>
</reference>
<dbReference type="InterPro" id="IPR011008">
    <property type="entry name" value="Dimeric_a/b-barrel"/>
</dbReference>
<proteinExistence type="predicted"/>
<dbReference type="InterPro" id="IPR007138">
    <property type="entry name" value="ABM_dom"/>
</dbReference>
<dbReference type="SUPFAM" id="SSF54909">
    <property type="entry name" value="Dimeric alpha+beta barrel"/>
    <property type="match status" value="1"/>
</dbReference>
<comment type="caution">
    <text evidence="2">The sequence shown here is derived from an EMBL/GenBank/DDBJ whole genome shotgun (WGS) entry which is preliminary data.</text>
</comment>
<accession>A0ABQ4F9K7</accession>
<protein>
    <recommendedName>
        <fullName evidence="1">ABM domain-containing protein</fullName>
    </recommendedName>
</protein>
<evidence type="ECO:0000259" key="1">
    <source>
        <dbReference type="PROSITE" id="PS51725"/>
    </source>
</evidence>
<sequence>MSVIELTTFTVKPEKTAALLAARPGMLRAFREDRRGFLDARLVRVADDTWLDFVEWTDDAAWDESKAKAANRPEIAEFFAAIDELVSVRRGVRYDDAANGARVVRTIASGPEPSQAG</sequence>
<feature type="domain" description="ABM" evidence="1">
    <location>
        <begin position="3"/>
        <end position="104"/>
    </location>
</feature>
<dbReference type="PROSITE" id="PS51725">
    <property type="entry name" value="ABM"/>
    <property type="match status" value="1"/>
</dbReference>